<dbReference type="EMBL" id="SHKW01000001">
    <property type="protein sequence ID" value="RZU41159.1"/>
    <property type="molecule type" value="Genomic_DNA"/>
</dbReference>
<dbReference type="Proteomes" id="UP000292958">
    <property type="component" value="Unassembled WGS sequence"/>
</dbReference>
<feature type="transmembrane region" description="Helical" evidence="1">
    <location>
        <begin position="72"/>
        <end position="90"/>
    </location>
</feature>
<name>A0A4Q7YVW0_9BACT</name>
<comment type="caution">
    <text evidence="2">The sequence shown here is derived from an EMBL/GenBank/DDBJ whole genome shotgun (WGS) entry which is preliminary data.</text>
</comment>
<sequence>MAFDPKTLQLLTLVALFALIYAGRLSKGSPKETAEGLAFSLKPLVLWSRGLVLPVYFALLVWPLWKTHQHIPFWLPLMFLALLALVLYQLPGTIVFTPTGLVQRFWLRKEKSMRYDEVMSAQMIGAGRMTRVLGDNRVSMTHTWNHSGSEQFRKELERRTGKRVLR</sequence>
<reference evidence="2 3" key="1">
    <citation type="submission" date="2019-02" db="EMBL/GenBank/DDBJ databases">
        <title>Genomic Encyclopedia of Archaeal and Bacterial Type Strains, Phase II (KMG-II): from individual species to whole genera.</title>
        <authorList>
            <person name="Goeker M."/>
        </authorList>
    </citation>
    <scope>NUCLEOTIDE SEQUENCE [LARGE SCALE GENOMIC DNA]</scope>
    <source>
        <strain evidence="2 3">DSM 18101</strain>
    </source>
</reference>
<evidence type="ECO:0000313" key="3">
    <source>
        <dbReference type="Proteomes" id="UP000292958"/>
    </source>
</evidence>
<keyword evidence="1" id="KW-0812">Transmembrane</keyword>
<gene>
    <name evidence="2" type="ORF">BDD14_2660</name>
</gene>
<dbReference type="OrthoDB" id="118748at2"/>
<evidence type="ECO:0008006" key="4">
    <source>
        <dbReference type="Google" id="ProtNLM"/>
    </source>
</evidence>
<organism evidence="2 3">
    <name type="scientific">Edaphobacter modestus</name>
    <dbReference type="NCBI Taxonomy" id="388466"/>
    <lineage>
        <taxon>Bacteria</taxon>
        <taxon>Pseudomonadati</taxon>
        <taxon>Acidobacteriota</taxon>
        <taxon>Terriglobia</taxon>
        <taxon>Terriglobales</taxon>
        <taxon>Acidobacteriaceae</taxon>
        <taxon>Edaphobacter</taxon>
    </lineage>
</organism>
<dbReference type="RefSeq" id="WP_130419114.1">
    <property type="nucleotide sequence ID" value="NZ_SHKW01000001.1"/>
</dbReference>
<keyword evidence="1" id="KW-0472">Membrane</keyword>
<dbReference type="AlphaFoldDB" id="A0A4Q7YVW0"/>
<evidence type="ECO:0000256" key="1">
    <source>
        <dbReference type="SAM" id="Phobius"/>
    </source>
</evidence>
<evidence type="ECO:0000313" key="2">
    <source>
        <dbReference type="EMBL" id="RZU41159.1"/>
    </source>
</evidence>
<accession>A0A4Q7YVW0</accession>
<protein>
    <recommendedName>
        <fullName evidence="4">PH (Pleckstrin Homology) domain-containing protein</fullName>
    </recommendedName>
</protein>
<proteinExistence type="predicted"/>
<keyword evidence="1" id="KW-1133">Transmembrane helix</keyword>
<keyword evidence="3" id="KW-1185">Reference proteome</keyword>
<feature type="transmembrane region" description="Helical" evidence="1">
    <location>
        <begin position="46"/>
        <end position="65"/>
    </location>
</feature>